<feature type="region of interest" description="Disordered" evidence="1">
    <location>
        <begin position="201"/>
        <end position="220"/>
    </location>
</feature>
<feature type="region of interest" description="Disordered" evidence="1">
    <location>
        <begin position="150"/>
        <end position="171"/>
    </location>
</feature>
<keyword evidence="4" id="KW-1185">Reference proteome</keyword>
<sequence length="358" mass="37789">MKIRNRWASIAPWHWGVALLLGGLAACVACWGWMQYPADYLASSLLSYDAPKSSAIDQSDTATPALADAMLTAEQLDAIAAKAHFLADSPQDGEAGETGEAKTPGQSLRAQLELDQTGPGLLQISLRGQNARSVLDTLNAVSSLLISASPAEDRHDTAPSGAGSIQTSARVDSENLATLQLQESEIRKHMGQLTTERYALEGSDSSDSGTATPGVAANPADAERLRSIMKQLAQLRQERATLQAEEQSLQSRLPGQQSGAGSGAAGKTSSADEQRPVAKGRFSLVAAPDSAHAIPDRTRSLILWGGMSGAVLLAIGYMQLLFLRYRPVRDSVELLAAVPAGTKYFGALAWSPVKGEAR</sequence>
<reference evidence="3 4" key="1">
    <citation type="journal article" date="2016" name="Int. J. Syst. Evol. Microbiol.">
        <title>Acidipila dinghuensis sp. nov., an acidobacterium isolated from forest soil.</title>
        <authorList>
            <person name="Jiang Y.W."/>
            <person name="Wang J."/>
            <person name="Chen M.H."/>
            <person name="Lv Y.Y."/>
            <person name="Qiu L.H."/>
        </authorList>
    </citation>
    <scope>NUCLEOTIDE SEQUENCE [LARGE SCALE GENOMIC DNA]</scope>
    <source>
        <strain evidence="3 4">DHOF10</strain>
    </source>
</reference>
<feature type="transmembrane region" description="Helical" evidence="2">
    <location>
        <begin position="12"/>
        <end position="34"/>
    </location>
</feature>
<name>A0A4Q1SCR2_9BACT</name>
<organism evidence="3 4">
    <name type="scientific">Silvibacterium dinghuense</name>
    <dbReference type="NCBI Taxonomy" id="1560006"/>
    <lineage>
        <taxon>Bacteria</taxon>
        <taxon>Pseudomonadati</taxon>
        <taxon>Acidobacteriota</taxon>
        <taxon>Terriglobia</taxon>
        <taxon>Terriglobales</taxon>
        <taxon>Acidobacteriaceae</taxon>
        <taxon>Silvibacterium</taxon>
    </lineage>
</organism>
<keyword evidence="2" id="KW-0472">Membrane</keyword>
<gene>
    <name evidence="3" type="ORF">ESZ00_10285</name>
</gene>
<comment type="caution">
    <text evidence="3">The sequence shown here is derived from an EMBL/GenBank/DDBJ whole genome shotgun (WGS) entry which is preliminary data.</text>
</comment>
<keyword evidence="2" id="KW-0812">Transmembrane</keyword>
<accession>A0A4Q1SCR2</accession>
<evidence type="ECO:0000313" key="4">
    <source>
        <dbReference type="Proteomes" id="UP000290253"/>
    </source>
</evidence>
<feature type="region of interest" description="Disordered" evidence="1">
    <location>
        <begin position="239"/>
        <end position="275"/>
    </location>
</feature>
<evidence type="ECO:0000313" key="3">
    <source>
        <dbReference type="EMBL" id="RXS95009.1"/>
    </source>
</evidence>
<dbReference type="Proteomes" id="UP000290253">
    <property type="component" value="Unassembled WGS sequence"/>
</dbReference>
<protein>
    <submittedName>
        <fullName evidence="3">Uncharacterized protein</fullName>
    </submittedName>
</protein>
<feature type="transmembrane region" description="Helical" evidence="2">
    <location>
        <begin position="301"/>
        <end position="323"/>
    </location>
</feature>
<evidence type="ECO:0000256" key="1">
    <source>
        <dbReference type="SAM" id="MobiDB-lite"/>
    </source>
</evidence>
<evidence type="ECO:0000256" key="2">
    <source>
        <dbReference type="SAM" id="Phobius"/>
    </source>
</evidence>
<dbReference type="AlphaFoldDB" id="A0A4Q1SCR2"/>
<dbReference type="PROSITE" id="PS51257">
    <property type="entry name" value="PROKAR_LIPOPROTEIN"/>
    <property type="match status" value="1"/>
</dbReference>
<proteinExistence type="predicted"/>
<dbReference type="EMBL" id="SDMK01000002">
    <property type="protein sequence ID" value="RXS95009.1"/>
    <property type="molecule type" value="Genomic_DNA"/>
</dbReference>
<dbReference type="RefSeq" id="WP_129208178.1">
    <property type="nucleotide sequence ID" value="NZ_BMGU01000003.1"/>
</dbReference>
<feature type="compositionally biased region" description="Polar residues" evidence="1">
    <location>
        <begin position="244"/>
        <end position="257"/>
    </location>
</feature>
<keyword evidence="2" id="KW-1133">Transmembrane helix</keyword>